<dbReference type="RefSeq" id="WP_054646421.1">
    <property type="nucleotide sequence ID" value="NZ_CP014872.1"/>
</dbReference>
<proteinExistence type="predicted"/>
<accession>A0AB33BCX9</accession>
<reference evidence="2 3" key="1">
    <citation type="submission" date="2016-03" db="EMBL/GenBank/DDBJ databases">
        <title>Pediococcus and Lactobacillus from brewery environment - whole genome sequencing and assembly.</title>
        <authorList>
            <person name="Behr J."/>
            <person name="Geissler A.J."/>
            <person name="Vogel R.F."/>
        </authorList>
    </citation>
    <scope>NUCLEOTIDE SEQUENCE [LARGE SCALE GENOMIC DNA]</scope>
    <source>
        <strain evidence="2 3">TMW 1.481</strain>
    </source>
</reference>
<keyword evidence="1" id="KW-0812">Transmembrane</keyword>
<evidence type="ECO:0000256" key="1">
    <source>
        <dbReference type="SAM" id="Phobius"/>
    </source>
</evidence>
<protein>
    <recommendedName>
        <fullName evidence="4">Phage holin family protein</fullName>
    </recommendedName>
</protein>
<evidence type="ECO:0000313" key="3">
    <source>
        <dbReference type="Proteomes" id="UP000093346"/>
    </source>
</evidence>
<feature type="transmembrane region" description="Helical" evidence="1">
    <location>
        <begin position="86"/>
        <end position="108"/>
    </location>
</feature>
<dbReference type="KEGG" id="lle:AYR59_07010"/>
<gene>
    <name evidence="2" type="ORF">AYR59_07010</name>
</gene>
<feature type="transmembrane region" description="Helical" evidence="1">
    <location>
        <begin position="7"/>
        <end position="24"/>
    </location>
</feature>
<evidence type="ECO:0008006" key="4">
    <source>
        <dbReference type="Google" id="ProtNLM"/>
    </source>
</evidence>
<feature type="transmembrane region" description="Helical" evidence="1">
    <location>
        <begin position="54"/>
        <end position="74"/>
    </location>
</feature>
<name>A0AB33BCX9_9LACO</name>
<dbReference type="EMBL" id="CP014907">
    <property type="protein sequence ID" value="ANZ59771.1"/>
    <property type="molecule type" value="Genomic_DNA"/>
</dbReference>
<dbReference type="PANTHER" id="PTHR37309:SF1">
    <property type="entry name" value="SLR0284 PROTEIN"/>
    <property type="match status" value="1"/>
</dbReference>
<sequence>MRFISRIVVNFVLFVAFAGLFQDIFYVENWKIALGAAVLFSILETLVKPILSLLFLPINILTFGIFNLFINAIMLELTSYLMGSSFQFSSFGTIFVVSLLMSLFNYVITTSLWHN</sequence>
<dbReference type="AlphaFoldDB" id="A0AB33BCX9"/>
<dbReference type="GeneID" id="61250604"/>
<evidence type="ECO:0000313" key="2">
    <source>
        <dbReference type="EMBL" id="ANZ59771.1"/>
    </source>
</evidence>
<dbReference type="PANTHER" id="PTHR37309">
    <property type="entry name" value="SLR0284 PROTEIN"/>
    <property type="match status" value="1"/>
</dbReference>
<dbReference type="InterPro" id="IPR007165">
    <property type="entry name" value="Phage_holin_4_2"/>
</dbReference>
<keyword evidence="1" id="KW-0472">Membrane</keyword>
<dbReference type="Pfam" id="PF04020">
    <property type="entry name" value="Phage_holin_4_2"/>
    <property type="match status" value="1"/>
</dbReference>
<organism evidence="2 3">
    <name type="scientific">Fructilactobacillus lindneri</name>
    <dbReference type="NCBI Taxonomy" id="53444"/>
    <lineage>
        <taxon>Bacteria</taxon>
        <taxon>Bacillati</taxon>
        <taxon>Bacillota</taxon>
        <taxon>Bacilli</taxon>
        <taxon>Lactobacillales</taxon>
        <taxon>Lactobacillaceae</taxon>
        <taxon>Fructilactobacillus</taxon>
    </lineage>
</organism>
<keyword evidence="1" id="KW-1133">Transmembrane helix</keyword>
<dbReference type="Proteomes" id="UP000093346">
    <property type="component" value="Chromosome"/>
</dbReference>